<dbReference type="AlphaFoldDB" id="A0A174B2Q7"/>
<feature type="transmembrane region" description="Helical" evidence="6">
    <location>
        <begin position="384"/>
        <end position="405"/>
    </location>
</feature>
<dbReference type="Proteomes" id="UP000095384">
    <property type="component" value="Unassembled WGS sequence"/>
</dbReference>
<evidence type="ECO:0000256" key="5">
    <source>
        <dbReference type="ARBA" id="ARBA00023136"/>
    </source>
</evidence>
<feature type="transmembrane region" description="Helical" evidence="6">
    <location>
        <begin position="44"/>
        <end position="66"/>
    </location>
</feature>
<feature type="transmembrane region" description="Helical" evidence="6">
    <location>
        <begin position="144"/>
        <end position="165"/>
    </location>
</feature>
<feature type="transmembrane region" description="Helical" evidence="6">
    <location>
        <begin position="87"/>
        <end position="112"/>
    </location>
</feature>
<evidence type="ECO:0000256" key="3">
    <source>
        <dbReference type="ARBA" id="ARBA00022692"/>
    </source>
</evidence>
<feature type="transmembrane region" description="Helical" evidence="6">
    <location>
        <begin position="12"/>
        <end position="32"/>
    </location>
</feature>
<dbReference type="Pfam" id="PF01943">
    <property type="entry name" value="Polysacc_synt"/>
    <property type="match status" value="1"/>
</dbReference>
<feature type="transmembrane region" description="Helical" evidence="6">
    <location>
        <begin position="417"/>
        <end position="435"/>
    </location>
</feature>
<gene>
    <name evidence="7" type="primary">rfbX_1</name>
    <name evidence="7" type="ORF">ERS852417_01296</name>
</gene>
<evidence type="ECO:0000256" key="6">
    <source>
        <dbReference type="SAM" id="Phobius"/>
    </source>
</evidence>
<name>A0A174B2Q7_9FIRM</name>
<feature type="transmembrane region" description="Helical" evidence="6">
    <location>
        <begin position="291"/>
        <end position="311"/>
    </location>
</feature>
<keyword evidence="4 6" id="KW-1133">Transmembrane helix</keyword>
<sequence>MKKQASLKLNFLMNIILTLSSIIFPLITFPYVSRVLQPEAWGKVNLATSFITYFSYFAQLGLPTYGVKICAKYRDDRLKLSRTVQELSIICTISTIITYVILGITIITIPKIASEKPLYILVSSTLFFNLIGMEWLYKALEKYTYITIRSLIFKFIALIGMFLLVKSQSDYIIYGGISVFAASASNICNFIEAQKYITFKPLGHYHFRKHLKPLFILFAMTCASTIYTNLDTVMLGFMATNTDVGYYNAAVKIKALLVAVVTSLGTVLLPRASYYIENGFTSEFKKISSKALNFIFIISLPMIVYFIVFAKECIFFLSGTKFVPSTIPMQIIMPTLLFIGLTNILGIQILIPLGKERYVLYSTIVGALVDLILNAILIPQFQSAGAAIGTLVAEFAVFIVQFILIDSDIREMFKTFQVYKIVIAVIAGLLCSCWVKNTSLHVFFTLAISAIIFFPVYGIVLLLLKEQFITEVKNNLLSKFKTH</sequence>
<evidence type="ECO:0000256" key="2">
    <source>
        <dbReference type="ARBA" id="ARBA00022475"/>
    </source>
</evidence>
<feature type="transmembrane region" description="Helical" evidence="6">
    <location>
        <begin position="358"/>
        <end position="378"/>
    </location>
</feature>
<accession>A0A174B2Q7</accession>
<feature type="transmembrane region" description="Helical" evidence="6">
    <location>
        <begin position="250"/>
        <end position="270"/>
    </location>
</feature>
<evidence type="ECO:0000256" key="4">
    <source>
        <dbReference type="ARBA" id="ARBA00022989"/>
    </source>
</evidence>
<feature type="transmembrane region" description="Helical" evidence="6">
    <location>
        <begin position="118"/>
        <end position="137"/>
    </location>
</feature>
<evidence type="ECO:0000313" key="7">
    <source>
        <dbReference type="EMBL" id="CUN95172.1"/>
    </source>
</evidence>
<feature type="transmembrane region" description="Helical" evidence="6">
    <location>
        <begin position="211"/>
        <end position="230"/>
    </location>
</feature>
<feature type="transmembrane region" description="Helical" evidence="6">
    <location>
        <begin position="441"/>
        <end position="464"/>
    </location>
</feature>
<dbReference type="InterPro" id="IPR050833">
    <property type="entry name" value="Poly_Biosynth_Transport"/>
</dbReference>
<organism evidence="7 8">
    <name type="scientific">Agathobacter rectalis</name>
    <dbReference type="NCBI Taxonomy" id="39491"/>
    <lineage>
        <taxon>Bacteria</taxon>
        <taxon>Bacillati</taxon>
        <taxon>Bacillota</taxon>
        <taxon>Clostridia</taxon>
        <taxon>Lachnospirales</taxon>
        <taxon>Lachnospiraceae</taxon>
        <taxon>Agathobacter</taxon>
    </lineage>
</organism>
<dbReference type="CDD" id="cd13128">
    <property type="entry name" value="MATE_Wzx_like"/>
    <property type="match status" value="1"/>
</dbReference>
<dbReference type="InterPro" id="IPR002797">
    <property type="entry name" value="Polysacc_synth"/>
</dbReference>
<dbReference type="RefSeq" id="WP_155505195.1">
    <property type="nucleotide sequence ID" value="NZ_CYYW01000007.1"/>
</dbReference>
<protein>
    <submittedName>
        <fullName evidence="7">Putative O-antigen transporter</fullName>
    </submittedName>
</protein>
<feature type="transmembrane region" description="Helical" evidence="6">
    <location>
        <begin position="171"/>
        <end position="191"/>
    </location>
</feature>
<dbReference type="PANTHER" id="PTHR30250">
    <property type="entry name" value="PST FAMILY PREDICTED COLANIC ACID TRANSPORTER"/>
    <property type="match status" value="1"/>
</dbReference>
<proteinExistence type="predicted"/>
<evidence type="ECO:0000313" key="8">
    <source>
        <dbReference type="Proteomes" id="UP000095384"/>
    </source>
</evidence>
<keyword evidence="3 6" id="KW-0812">Transmembrane</keyword>
<dbReference type="EMBL" id="CYYW01000007">
    <property type="protein sequence ID" value="CUN95172.1"/>
    <property type="molecule type" value="Genomic_DNA"/>
</dbReference>
<feature type="transmembrane region" description="Helical" evidence="6">
    <location>
        <begin position="331"/>
        <end position="351"/>
    </location>
</feature>
<keyword evidence="5 6" id="KW-0472">Membrane</keyword>
<comment type="subcellular location">
    <subcellularLocation>
        <location evidence="1">Cell membrane</location>
        <topology evidence="1">Multi-pass membrane protein</topology>
    </subcellularLocation>
</comment>
<evidence type="ECO:0000256" key="1">
    <source>
        <dbReference type="ARBA" id="ARBA00004651"/>
    </source>
</evidence>
<dbReference type="PANTHER" id="PTHR30250:SF11">
    <property type="entry name" value="O-ANTIGEN TRANSPORTER-RELATED"/>
    <property type="match status" value="1"/>
</dbReference>
<keyword evidence="2" id="KW-1003">Cell membrane</keyword>
<dbReference type="GO" id="GO:0005886">
    <property type="term" value="C:plasma membrane"/>
    <property type="evidence" value="ECO:0007669"/>
    <property type="project" value="UniProtKB-SubCell"/>
</dbReference>
<reference evidence="7 8" key="1">
    <citation type="submission" date="2015-09" db="EMBL/GenBank/DDBJ databases">
        <authorList>
            <consortium name="Pathogen Informatics"/>
        </authorList>
    </citation>
    <scope>NUCLEOTIDE SEQUENCE [LARGE SCALE GENOMIC DNA]</scope>
    <source>
        <strain evidence="7 8">2789STDY5608860</strain>
    </source>
</reference>